<dbReference type="PANTHER" id="PTHR39426">
    <property type="entry name" value="HOMOLOGY TO DEATH-ON-CURING PROTEIN OF PHAGE P1"/>
    <property type="match status" value="1"/>
</dbReference>
<dbReference type="PANTHER" id="PTHR39426:SF1">
    <property type="entry name" value="HOMOLOGY TO DEATH-ON-CURING PROTEIN OF PHAGE P1"/>
    <property type="match status" value="1"/>
</dbReference>
<dbReference type="SUPFAM" id="SSF140931">
    <property type="entry name" value="Fic-like"/>
    <property type="match status" value="1"/>
</dbReference>
<accession>A0A099GGF4</accession>
<dbReference type="InterPro" id="IPR036597">
    <property type="entry name" value="Fido-like_dom_sf"/>
</dbReference>
<reference evidence="2 3" key="1">
    <citation type="submission" date="2014-09" db="EMBL/GenBank/DDBJ databases">
        <authorList>
            <person name="McGinnis J.M."/>
            <person name="Wolfgang W.J."/>
        </authorList>
    </citation>
    <scope>NUCLEOTIDE SEQUENCE [LARGE SCALE GENOMIC DNA]</scope>
    <source>
        <strain evidence="2 3">5503</strain>
    </source>
</reference>
<dbReference type="Gene3D" id="1.20.120.1870">
    <property type="entry name" value="Fic/DOC protein, Fido domain"/>
    <property type="match status" value="1"/>
</dbReference>
<dbReference type="InterPro" id="IPR006440">
    <property type="entry name" value="Doc"/>
</dbReference>
<dbReference type="GO" id="GO:0016301">
    <property type="term" value="F:kinase activity"/>
    <property type="evidence" value="ECO:0007669"/>
    <property type="project" value="InterPro"/>
</dbReference>
<reference evidence="2 3" key="2">
    <citation type="submission" date="2014-10" db="EMBL/GenBank/DDBJ databases">
        <title>Paracoccus sanguinis sp. nov., isolated from clinical specimens of New York State patients.</title>
        <authorList>
            <person name="Mingle L.A."/>
            <person name="Cole J.A."/>
            <person name="Lapierre P."/>
            <person name="Musser K.A."/>
        </authorList>
    </citation>
    <scope>NUCLEOTIDE SEQUENCE [LARGE SCALE GENOMIC DNA]</scope>
    <source>
        <strain evidence="2 3">5503</strain>
    </source>
</reference>
<dbReference type="RefSeq" id="WP_036710332.1">
    <property type="nucleotide sequence ID" value="NZ_JRKQ01000059.1"/>
</dbReference>
<dbReference type="Proteomes" id="UP000029858">
    <property type="component" value="Unassembled WGS sequence"/>
</dbReference>
<evidence type="ECO:0000313" key="2">
    <source>
        <dbReference type="EMBL" id="KGJ21905.1"/>
    </source>
</evidence>
<gene>
    <name evidence="2" type="ORF">IX56_11320</name>
</gene>
<evidence type="ECO:0000259" key="1">
    <source>
        <dbReference type="PROSITE" id="PS51459"/>
    </source>
</evidence>
<proteinExistence type="predicted"/>
<comment type="caution">
    <text evidence="2">The sequence shown here is derived from an EMBL/GenBank/DDBJ whole genome shotgun (WGS) entry which is preliminary data.</text>
</comment>
<dbReference type="PIRSF" id="PIRSF018297">
    <property type="entry name" value="Doc"/>
    <property type="match status" value="1"/>
</dbReference>
<sequence length="128" mass="13759">MIGPDWFLFEAALVEAMHDAVLNPGELPGRARDKSLEGALARVENRVAYGLVADVHDLAAAYAAAISQGHCFNDGNKRTAFRTMFACLRMNGAATPTASVEEVGQQIISLAQGKIDDGALADWLRERT</sequence>
<dbReference type="EMBL" id="JRKQ01000059">
    <property type="protein sequence ID" value="KGJ21905.1"/>
    <property type="molecule type" value="Genomic_DNA"/>
</dbReference>
<dbReference type="InterPro" id="IPR003812">
    <property type="entry name" value="Fido"/>
</dbReference>
<name>A0A099GGF4_9RHOB</name>
<dbReference type="InterPro" id="IPR053737">
    <property type="entry name" value="Type_II_TA_Toxin"/>
</dbReference>
<dbReference type="PROSITE" id="PS51459">
    <property type="entry name" value="FIDO"/>
    <property type="match status" value="1"/>
</dbReference>
<organism evidence="2 3">
    <name type="scientific">Paracoccus sanguinis</name>
    <dbReference type="NCBI Taxonomy" id="1545044"/>
    <lineage>
        <taxon>Bacteria</taxon>
        <taxon>Pseudomonadati</taxon>
        <taxon>Pseudomonadota</taxon>
        <taxon>Alphaproteobacteria</taxon>
        <taxon>Rhodobacterales</taxon>
        <taxon>Paracoccaceae</taxon>
        <taxon>Paracoccus</taxon>
    </lineage>
</organism>
<feature type="domain" description="Fido" evidence="1">
    <location>
        <begin position="9"/>
        <end position="126"/>
    </location>
</feature>
<dbReference type="NCBIfam" id="TIGR01550">
    <property type="entry name" value="DOC_P1"/>
    <property type="match status" value="1"/>
</dbReference>
<dbReference type="AlphaFoldDB" id="A0A099GGF4"/>
<dbReference type="Pfam" id="PF02661">
    <property type="entry name" value="Fic"/>
    <property type="match status" value="1"/>
</dbReference>
<evidence type="ECO:0000313" key="3">
    <source>
        <dbReference type="Proteomes" id="UP000029858"/>
    </source>
</evidence>
<protein>
    <submittedName>
        <fullName evidence="2">Death-on-curing protein</fullName>
    </submittedName>
</protein>